<dbReference type="Gene3D" id="3.10.20.90">
    <property type="entry name" value="Phosphatidylinositol 3-kinase Catalytic Subunit, Chain A, domain 1"/>
    <property type="match status" value="1"/>
</dbReference>
<dbReference type="Proteomes" id="UP000518266">
    <property type="component" value="Unassembled WGS sequence"/>
</dbReference>
<protein>
    <recommendedName>
        <fullName evidence="2">ubiquitinyl hydrolase 1</fullName>
        <ecNumber evidence="2">3.4.19.12</ecNumber>
    </recommendedName>
</protein>
<evidence type="ECO:0000259" key="6">
    <source>
        <dbReference type="Pfam" id="PF06337"/>
    </source>
</evidence>
<gene>
    <name evidence="8" type="ORF">F7725_017123</name>
</gene>
<comment type="catalytic activity">
    <reaction evidence="1">
        <text>Thiol-dependent hydrolysis of ester, thioester, amide, peptide and isopeptide bonds formed by the C-terminal Gly of ubiquitin (a 76-residue protein attached to proteins as an intracellular targeting signal).</text>
        <dbReference type="EC" id="3.4.19.12"/>
    </reaction>
</comment>
<keyword evidence="3" id="KW-0645">Protease</keyword>
<dbReference type="InterPro" id="IPR035927">
    <property type="entry name" value="DUSP-like_sf"/>
</dbReference>
<evidence type="ECO:0000256" key="5">
    <source>
        <dbReference type="ARBA" id="ARBA00022807"/>
    </source>
</evidence>
<evidence type="ECO:0000256" key="4">
    <source>
        <dbReference type="ARBA" id="ARBA00022786"/>
    </source>
</evidence>
<keyword evidence="9" id="KW-1185">Reference proteome</keyword>
<evidence type="ECO:0000259" key="7">
    <source>
        <dbReference type="Pfam" id="PF14836"/>
    </source>
</evidence>
<feature type="domain" description="DUSP" evidence="6">
    <location>
        <begin position="8"/>
        <end position="48"/>
    </location>
</feature>
<evidence type="ECO:0000256" key="3">
    <source>
        <dbReference type="ARBA" id="ARBA00022670"/>
    </source>
</evidence>
<dbReference type="GO" id="GO:0006508">
    <property type="term" value="P:proteolysis"/>
    <property type="evidence" value="ECO:0007669"/>
    <property type="project" value="UniProtKB-KW"/>
</dbReference>
<feature type="domain" description="Ubiquitin-like" evidence="7">
    <location>
        <begin position="49"/>
        <end position="95"/>
    </location>
</feature>
<comment type="caution">
    <text evidence="8">The sequence shown here is derived from an EMBL/GenBank/DDBJ whole genome shotgun (WGS) entry which is preliminary data.</text>
</comment>
<name>A0A7J5Z489_DISMA</name>
<evidence type="ECO:0000256" key="1">
    <source>
        <dbReference type="ARBA" id="ARBA00000707"/>
    </source>
</evidence>
<dbReference type="SUPFAM" id="SSF143791">
    <property type="entry name" value="DUSP-like"/>
    <property type="match status" value="1"/>
</dbReference>
<keyword evidence="5" id="KW-0788">Thiol protease</keyword>
<dbReference type="GO" id="GO:0004843">
    <property type="term" value="F:cysteine-type deubiquitinase activity"/>
    <property type="evidence" value="ECO:0007669"/>
    <property type="project" value="UniProtKB-EC"/>
</dbReference>
<keyword evidence="5" id="KW-0378">Hydrolase</keyword>
<evidence type="ECO:0000313" key="9">
    <source>
        <dbReference type="Proteomes" id="UP000518266"/>
    </source>
</evidence>
<reference evidence="8 9" key="1">
    <citation type="submission" date="2020-03" db="EMBL/GenBank/DDBJ databases">
        <title>Dissostichus mawsoni Genome sequencing and assembly.</title>
        <authorList>
            <person name="Park H."/>
        </authorList>
    </citation>
    <scope>NUCLEOTIDE SEQUENCE [LARGE SCALE GENOMIC DNA]</scope>
    <source>
        <strain evidence="8">DM0001</strain>
        <tissue evidence="8">Muscle</tissue>
    </source>
</reference>
<accession>A0A7J5Z489</accession>
<dbReference type="EMBL" id="JAAKFY010000006">
    <property type="protein sequence ID" value="KAF3856400.1"/>
    <property type="molecule type" value="Genomic_DNA"/>
</dbReference>
<proteinExistence type="predicted"/>
<dbReference type="EC" id="3.4.19.12" evidence="2"/>
<evidence type="ECO:0000313" key="8">
    <source>
        <dbReference type="EMBL" id="KAF3856400.1"/>
    </source>
</evidence>
<dbReference type="Pfam" id="PF06337">
    <property type="entry name" value="DUSP"/>
    <property type="match status" value="1"/>
</dbReference>
<dbReference type="Pfam" id="PF14836">
    <property type="entry name" value="Ubiquitin_3"/>
    <property type="match status" value="1"/>
</dbReference>
<dbReference type="Gene3D" id="3.30.2230.10">
    <property type="entry name" value="DUSP-like"/>
    <property type="match status" value="1"/>
</dbReference>
<keyword evidence="4" id="KW-0833">Ubl conjugation pathway</keyword>
<sequence length="95" mass="11345">MFWVDQETQSLKEHLIDELDYVLVPTEAWNKLVSWYSCLECQRPIVRKKDMRTLFNIPSEKETRLWNKYMSNTYEQLNKPDSTVQDAGLFQGQVV</sequence>
<organism evidence="8 9">
    <name type="scientific">Dissostichus mawsoni</name>
    <name type="common">Antarctic cod</name>
    <dbReference type="NCBI Taxonomy" id="36200"/>
    <lineage>
        <taxon>Eukaryota</taxon>
        <taxon>Metazoa</taxon>
        <taxon>Chordata</taxon>
        <taxon>Craniata</taxon>
        <taxon>Vertebrata</taxon>
        <taxon>Euteleostomi</taxon>
        <taxon>Actinopterygii</taxon>
        <taxon>Neopterygii</taxon>
        <taxon>Teleostei</taxon>
        <taxon>Neoteleostei</taxon>
        <taxon>Acanthomorphata</taxon>
        <taxon>Eupercaria</taxon>
        <taxon>Perciformes</taxon>
        <taxon>Notothenioidei</taxon>
        <taxon>Nototheniidae</taxon>
        <taxon>Dissostichus</taxon>
    </lineage>
</organism>
<evidence type="ECO:0000256" key="2">
    <source>
        <dbReference type="ARBA" id="ARBA00012759"/>
    </source>
</evidence>
<dbReference type="AlphaFoldDB" id="A0A7J5Z489"/>
<dbReference type="OrthoDB" id="265776at2759"/>
<dbReference type="InterPro" id="IPR028135">
    <property type="entry name" value="Ub_USP-typ"/>
</dbReference>
<dbReference type="InterPro" id="IPR006615">
    <property type="entry name" value="Pept_C19_DUSP"/>
</dbReference>